<dbReference type="PANTHER" id="PTHR32285">
    <property type="entry name" value="PROTEIN TRICHOME BIREFRINGENCE-LIKE 9-RELATED"/>
    <property type="match status" value="1"/>
</dbReference>
<keyword evidence="1" id="KW-0812">Transmembrane</keyword>
<gene>
    <name evidence="3" type="ORF">FNV43_RR01847</name>
</gene>
<feature type="transmembrane region" description="Helical" evidence="1">
    <location>
        <begin position="32"/>
        <end position="52"/>
    </location>
</feature>
<evidence type="ECO:0000313" key="3">
    <source>
        <dbReference type="EMBL" id="KAF3457190.1"/>
    </source>
</evidence>
<dbReference type="Proteomes" id="UP000796880">
    <property type="component" value="Unassembled WGS sequence"/>
</dbReference>
<organism evidence="3 4">
    <name type="scientific">Rhamnella rubrinervis</name>
    <dbReference type="NCBI Taxonomy" id="2594499"/>
    <lineage>
        <taxon>Eukaryota</taxon>
        <taxon>Viridiplantae</taxon>
        <taxon>Streptophyta</taxon>
        <taxon>Embryophyta</taxon>
        <taxon>Tracheophyta</taxon>
        <taxon>Spermatophyta</taxon>
        <taxon>Magnoliopsida</taxon>
        <taxon>eudicotyledons</taxon>
        <taxon>Gunneridae</taxon>
        <taxon>Pentapetalae</taxon>
        <taxon>rosids</taxon>
        <taxon>fabids</taxon>
        <taxon>Rosales</taxon>
        <taxon>Rhamnaceae</taxon>
        <taxon>rhamnoid group</taxon>
        <taxon>Rhamneae</taxon>
        <taxon>Rhamnella</taxon>
    </lineage>
</organism>
<dbReference type="Pfam" id="PF14416">
    <property type="entry name" value="PMR5N"/>
    <property type="match status" value="1"/>
</dbReference>
<feature type="domain" description="Trichome birefringence-like N-terminal" evidence="2">
    <location>
        <begin position="93"/>
        <end position="145"/>
    </location>
</feature>
<proteinExistence type="predicted"/>
<dbReference type="InterPro" id="IPR029962">
    <property type="entry name" value="TBL"/>
</dbReference>
<comment type="caution">
    <text evidence="3">The sequence shown here is derived from an EMBL/GenBank/DDBJ whole genome shotgun (WGS) entry which is preliminary data.</text>
</comment>
<dbReference type="InterPro" id="IPR025846">
    <property type="entry name" value="TBL_N"/>
</dbReference>
<dbReference type="OrthoDB" id="1185058at2759"/>
<evidence type="ECO:0000256" key="1">
    <source>
        <dbReference type="SAM" id="Phobius"/>
    </source>
</evidence>
<dbReference type="GO" id="GO:0005794">
    <property type="term" value="C:Golgi apparatus"/>
    <property type="evidence" value="ECO:0007669"/>
    <property type="project" value="TreeGrafter"/>
</dbReference>
<name>A0A8K0MTM8_9ROSA</name>
<dbReference type="EMBL" id="VOIH02000001">
    <property type="protein sequence ID" value="KAF3457190.1"/>
    <property type="molecule type" value="Genomic_DNA"/>
</dbReference>
<dbReference type="PANTHER" id="PTHR32285:SF213">
    <property type="entry name" value="PROTEIN TRICHOME BIREFRINGENCE-LIKE 11"/>
    <property type="match status" value="1"/>
</dbReference>
<keyword evidence="1" id="KW-0472">Membrane</keyword>
<dbReference type="GO" id="GO:0016413">
    <property type="term" value="F:O-acetyltransferase activity"/>
    <property type="evidence" value="ECO:0007669"/>
    <property type="project" value="InterPro"/>
</dbReference>
<keyword evidence="4" id="KW-1185">Reference proteome</keyword>
<protein>
    <recommendedName>
        <fullName evidence="2">Trichome birefringence-like N-terminal domain-containing protein</fullName>
    </recommendedName>
</protein>
<evidence type="ECO:0000259" key="2">
    <source>
        <dbReference type="Pfam" id="PF14416"/>
    </source>
</evidence>
<keyword evidence="1" id="KW-1133">Transmembrane helix</keyword>
<accession>A0A8K0MTM8</accession>
<dbReference type="AlphaFoldDB" id="A0A8K0MTM8"/>
<sequence>MSKHQSQPDLDETMPFFEAFKKFKRLKLFEPYLGVLGFFFVTVCVIFCFFYLDYRAVAKGFRISAQSERFMWLQTNGSTEDQRVEYLGEEGGDCDLSQGDWVWDESYPLYESKNCRFLDEGFRCSENGRRDFFYTKWRWQPKGCNFPG</sequence>
<evidence type="ECO:0000313" key="4">
    <source>
        <dbReference type="Proteomes" id="UP000796880"/>
    </source>
</evidence>
<reference evidence="3" key="1">
    <citation type="submission" date="2020-03" db="EMBL/GenBank/DDBJ databases">
        <title>A high-quality chromosome-level genome assembly of a woody plant with both climbing and erect habits, Rhamnella rubrinervis.</title>
        <authorList>
            <person name="Lu Z."/>
            <person name="Yang Y."/>
            <person name="Zhu X."/>
            <person name="Sun Y."/>
        </authorList>
    </citation>
    <scope>NUCLEOTIDE SEQUENCE</scope>
    <source>
        <strain evidence="3">BYM</strain>
        <tissue evidence="3">Leaf</tissue>
    </source>
</reference>